<dbReference type="Pfam" id="PF19300">
    <property type="entry name" value="BPD_transp_1_N"/>
    <property type="match status" value="1"/>
</dbReference>
<dbReference type="InterPro" id="IPR000515">
    <property type="entry name" value="MetI-like"/>
</dbReference>
<evidence type="ECO:0000259" key="8">
    <source>
        <dbReference type="PROSITE" id="PS50928"/>
    </source>
</evidence>
<comment type="caution">
    <text evidence="9">The sequence shown here is derived from an EMBL/GenBank/DDBJ whole genome shotgun (WGS) entry which is preliminary data.</text>
</comment>
<dbReference type="GO" id="GO:0055085">
    <property type="term" value="P:transmembrane transport"/>
    <property type="evidence" value="ECO:0007669"/>
    <property type="project" value="InterPro"/>
</dbReference>
<evidence type="ECO:0000313" key="10">
    <source>
        <dbReference type="Proteomes" id="UP000323142"/>
    </source>
</evidence>
<dbReference type="Gene3D" id="1.10.3720.10">
    <property type="entry name" value="MetI-like"/>
    <property type="match status" value="1"/>
</dbReference>
<reference evidence="9 10" key="1">
    <citation type="submission" date="2019-09" db="EMBL/GenBank/DDBJ databases">
        <title>Salinarimonas rosea gen. nov., sp. nov., a new member of the a-2 subgroup of the Proteobacteria.</title>
        <authorList>
            <person name="Liu J."/>
        </authorList>
    </citation>
    <scope>NUCLEOTIDE SEQUENCE [LARGE SCALE GENOMIC DNA]</scope>
    <source>
        <strain evidence="9 10">BN140002</strain>
    </source>
</reference>
<evidence type="ECO:0000256" key="6">
    <source>
        <dbReference type="ARBA" id="ARBA00023136"/>
    </source>
</evidence>
<keyword evidence="6 7" id="KW-0472">Membrane</keyword>
<dbReference type="PANTHER" id="PTHR43163:SF6">
    <property type="entry name" value="DIPEPTIDE TRANSPORT SYSTEM PERMEASE PROTEIN DPPB-RELATED"/>
    <property type="match status" value="1"/>
</dbReference>
<dbReference type="Proteomes" id="UP000323142">
    <property type="component" value="Unassembled WGS sequence"/>
</dbReference>
<dbReference type="AlphaFoldDB" id="A0A5B2VBK4"/>
<feature type="transmembrane region" description="Helical" evidence="7">
    <location>
        <begin position="101"/>
        <end position="122"/>
    </location>
</feature>
<evidence type="ECO:0000313" key="9">
    <source>
        <dbReference type="EMBL" id="KAA2236873.1"/>
    </source>
</evidence>
<name>A0A5B2VBK4_9HYPH</name>
<evidence type="ECO:0000256" key="7">
    <source>
        <dbReference type="RuleBase" id="RU363032"/>
    </source>
</evidence>
<organism evidence="9 10">
    <name type="scientific">Salinarimonas soli</name>
    <dbReference type="NCBI Taxonomy" id="1638099"/>
    <lineage>
        <taxon>Bacteria</taxon>
        <taxon>Pseudomonadati</taxon>
        <taxon>Pseudomonadota</taxon>
        <taxon>Alphaproteobacteria</taxon>
        <taxon>Hyphomicrobiales</taxon>
        <taxon>Salinarimonadaceae</taxon>
        <taxon>Salinarimonas</taxon>
    </lineage>
</organism>
<feature type="domain" description="ABC transmembrane type-1" evidence="8">
    <location>
        <begin position="95"/>
        <end position="303"/>
    </location>
</feature>
<feature type="transmembrane region" description="Helical" evidence="7">
    <location>
        <begin position="234"/>
        <end position="260"/>
    </location>
</feature>
<protein>
    <submittedName>
        <fullName evidence="9">ABC transporter permease</fullName>
    </submittedName>
</protein>
<dbReference type="SUPFAM" id="SSF161098">
    <property type="entry name" value="MetI-like"/>
    <property type="match status" value="1"/>
</dbReference>
<evidence type="ECO:0000256" key="2">
    <source>
        <dbReference type="ARBA" id="ARBA00022448"/>
    </source>
</evidence>
<dbReference type="RefSeq" id="WP_149818103.1">
    <property type="nucleotide sequence ID" value="NZ_VUOA01000022.1"/>
</dbReference>
<dbReference type="GO" id="GO:0005886">
    <property type="term" value="C:plasma membrane"/>
    <property type="evidence" value="ECO:0007669"/>
    <property type="project" value="UniProtKB-SubCell"/>
</dbReference>
<reference evidence="9 10" key="2">
    <citation type="submission" date="2019-09" db="EMBL/GenBank/DDBJ databases">
        <authorList>
            <person name="Jin C."/>
        </authorList>
    </citation>
    <scope>NUCLEOTIDE SEQUENCE [LARGE SCALE GENOMIC DNA]</scope>
    <source>
        <strain evidence="9 10">BN140002</strain>
    </source>
</reference>
<dbReference type="InterPro" id="IPR035906">
    <property type="entry name" value="MetI-like_sf"/>
</dbReference>
<dbReference type="OrthoDB" id="9805855at2"/>
<feature type="transmembrane region" description="Helical" evidence="7">
    <location>
        <begin position="176"/>
        <end position="196"/>
    </location>
</feature>
<evidence type="ECO:0000256" key="1">
    <source>
        <dbReference type="ARBA" id="ARBA00004651"/>
    </source>
</evidence>
<evidence type="ECO:0000256" key="4">
    <source>
        <dbReference type="ARBA" id="ARBA00022692"/>
    </source>
</evidence>
<comment type="subcellular location">
    <subcellularLocation>
        <location evidence="1 7">Cell membrane</location>
        <topology evidence="1 7">Multi-pass membrane protein</topology>
    </subcellularLocation>
</comment>
<dbReference type="InterPro" id="IPR045621">
    <property type="entry name" value="BPD_transp_1_N"/>
</dbReference>
<feature type="transmembrane region" description="Helical" evidence="7">
    <location>
        <begin position="131"/>
        <end position="156"/>
    </location>
</feature>
<dbReference type="PANTHER" id="PTHR43163">
    <property type="entry name" value="DIPEPTIDE TRANSPORT SYSTEM PERMEASE PROTEIN DPPB-RELATED"/>
    <property type="match status" value="1"/>
</dbReference>
<keyword evidence="4 7" id="KW-0812">Transmembrane</keyword>
<dbReference type="PROSITE" id="PS50928">
    <property type="entry name" value="ABC_TM1"/>
    <property type="match status" value="1"/>
</dbReference>
<sequence length="313" mass="33471">MASHILSRLALSIPVLFGVLLLGFGLLKLVPGDPAMVVAGPMAPPEVVARIRTEMGLDKPVAVQFGLYLVRVLQGDLGYSMISNTRVASELADAIGPTLELMLACLVWSIPLGIGLGTIAAAHRGRALDRIVIAISVLGVSTPIFFIGLLLMQWIGYRWELLPFLGRAGPLWTLEGLRHIALPALSLGLVFIGPVARMTRTAALEVFNADHVRTARAKGLKERTVILRHVLRNALIPVVTLIGLQAGYLLGGAVVTETIYSWPGVGRLAVGAILANDMPLAQGAILVLAVSFILINLVVDMLYAGLDPRVQRR</sequence>
<evidence type="ECO:0000256" key="3">
    <source>
        <dbReference type="ARBA" id="ARBA00022475"/>
    </source>
</evidence>
<evidence type="ECO:0000256" key="5">
    <source>
        <dbReference type="ARBA" id="ARBA00022989"/>
    </source>
</evidence>
<dbReference type="EMBL" id="VUOA01000022">
    <property type="protein sequence ID" value="KAA2236873.1"/>
    <property type="molecule type" value="Genomic_DNA"/>
</dbReference>
<dbReference type="Pfam" id="PF00528">
    <property type="entry name" value="BPD_transp_1"/>
    <property type="match status" value="1"/>
</dbReference>
<dbReference type="CDD" id="cd06261">
    <property type="entry name" value="TM_PBP2"/>
    <property type="match status" value="1"/>
</dbReference>
<keyword evidence="3" id="KW-1003">Cell membrane</keyword>
<keyword evidence="5 7" id="KW-1133">Transmembrane helix</keyword>
<gene>
    <name evidence="9" type="ORF">F0L46_12850</name>
</gene>
<keyword evidence="10" id="KW-1185">Reference proteome</keyword>
<proteinExistence type="inferred from homology"/>
<accession>A0A5B2VBK4</accession>
<feature type="transmembrane region" description="Helical" evidence="7">
    <location>
        <begin position="280"/>
        <end position="303"/>
    </location>
</feature>
<comment type="similarity">
    <text evidence="7">Belongs to the binding-protein-dependent transport system permease family.</text>
</comment>
<keyword evidence="2 7" id="KW-0813">Transport</keyword>